<dbReference type="EMBL" id="JBHFFA010000001">
    <property type="protein sequence ID" value="KAL2650346.1"/>
    <property type="molecule type" value="Genomic_DNA"/>
</dbReference>
<feature type="compositionally biased region" description="Polar residues" evidence="1">
    <location>
        <begin position="91"/>
        <end position="101"/>
    </location>
</feature>
<dbReference type="AlphaFoldDB" id="A0ABD1ZI80"/>
<evidence type="ECO:0000313" key="3">
    <source>
        <dbReference type="EMBL" id="KAL2650346.1"/>
    </source>
</evidence>
<feature type="transmembrane region" description="Helical" evidence="2">
    <location>
        <begin position="255"/>
        <end position="276"/>
    </location>
</feature>
<evidence type="ECO:0000313" key="4">
    <source>
        <dbReference type="Proteomes" id="UP001605036"/>
    </source>
</evidence>
<evidence type="ECO:0000256" key="1">
    <source>
        <dbReference type="SAM" id="MobiDB-lite"/>
    </source>
</evidence>
<accession>A0ABD1ZI80</accession>
<protein>
    <submittedName>
        <fullName evidence="3">Uncharacterized protein</fullName>
    </submittedName>
</protein>
<reference evidence="3 4" key="1">
    <citation type="submission" date="2024-09" db="EMBL/GenBank/DDBJ databases">
        <title>Chromosome-scale assembly of Riccia fluitans.</title>
        <authorList>
            <person name="Paukszto L."/>
            <person name="Sawicki J."/>
            <person name="Karawczyk K."/>
            <person name="Piernik-Szablinska J."/>
            <person name="Szczecinska M."/>
            <person name="Mazdziarz M."/>
        </authorList>
    </citation>
    <scope>NUCLEOTIDE SEQUENCE [LARGE SCALE GENOMIC DNA]</scope>
    <source>
        <strain evidence="3">Rf_01</strain>
        <tissue evidence="3">Aerial parts of the thallus</tissue>
    </source>
</reference>
<comment type="caution">
    <text evidence="3">The sequence shown here is derived from an EMBL/GenBank/DDBJ whole genome shotgun (WGS) entry which is preliminary data.</text>
</comment>
<sequence>MELPAFRREGSNRHIKGCERASQQLKFEIRTLNNRERQRATKLASLHDMESTSRALDEEEREIESAFLGSIRGEPSSAYAGGPQGSDARPPTSNFSSPSSVANIGTHFDNNLVFSQTLPQHSVQPPFKRICQLPLPPMLDAADREKADKLWAMAQVVMELPFCTFSHPAFQEAYRFSSQFPGYKLPSEKRLRTILLDVNYQAVKEETKKKMFNRMQLLQMIETNVDLDPRFPICRREVYILTAKISSEILLKNGLGLEIFIQMIAFFSWLNAWFTLKSLALLGVLNSPALTAFSILSLKSPILLPYWIFRRILECLVSTTSGASSVVTAMAGFSSPTIFTAFLTLLAVRVPLAATSFVASAEPTTDTATGRVAISL</sequence>
<keyword evidence="4" id="KW-1185">Reference proteome</keyword>
<proteinExistence type="predicted"/>
<feature type="transmembrane region" description="Helical" evidence="2">
    <location>
        <begin position="321"/>
        <end position="348"/>
    </location>
</feature>
<dbReference type="Proteomes" id="UP001605036">
    <property type="component" value="Unassembled WGS sequence"/>
</dbReference>
<name>A0ABD1ZI80_9MARC</name>
<feature type="region of interest" description="Disordered" evidence="1">
    <location>
        <begin position="72"/>
        <end position="101"/>
    </location>
</feature>
<gene>
    <name evidence="3" type="ORF">R1flu_018474</name>
</gene>
<organism evidence="3 4">
    <name type="scientific">Riccia fluitans</name>
    <dbReference type="NCBI Taxonomy" id="41844"/>
    <lineage>
        <taxon>Eukaryota</taxon>
        <taxon>Viridiplantae</taxon>
        <taxon>Streptophyta</taxon>
        <taxon>Embryophyta</taxon>
        <taxon>Marchantiophyta</taxon>
        <taxon>Marchantiopsida</taxon>
        <taxon>Marchantiidae</taxon>
        <taxon>Marchantiales</taxon>
        <taxon>Ricciaceae</taxon>
        <taxon>Riccia</taxon>
    </lineage>
</organism>
<keyword evidence="2" id="KW-0812">Transmembrane</keyword>
<evidence type="ECO:0000256" key="2">
    <source>
        <dbReference type="SAM" id="Phobius"/>
    </source>
</evidence>
<keyword evidence="2" id="KW-0472">Membrane</keyword>
<feature type="transmembrane region" description="Helical" evidence="2">
    <location>
        <begin position="288"/>
        <end position="309"/>
    </location>
</feature>
<keyword evidence="2" id="KW-1133">Transmembrane helix</keyword>